<dbReference type="GO" id="GO:0008757">
    <property type="term" value="F:S-adenosylmethionine-dependent methyltransferase activity"/>
    <property type="evidence" value="ECO:0007669"/>
    <property type="project" value="InterPro"/>
</dbReference>
<name>X0XKC5_9ZZZZ</name>
<dbReference type="CDD" id="cd02440">
    <property type="entry name" value="AdoMet_MTases"/>
    <property type="match status" value="1"/>
</dbReference>
<accession>X0XKC5</accession>
<reference evidence="2" key="1">
    <citation type="journal article" date="2014" name="Front. Microbiol.">
        <title>High frequency of phylogenetically diverse reductive dehalogenase-homologous genes in deep subseafloor sedimentary metagenomes.</title>
        <authorList>
            <person name="Kawai M."/>
            <person name="Futagami T."/>
            <person name="Toyoda A."/>
            <person name="Takaki Y."/>
            <person name="Nishi S."/>
            <person name="Hori S."/>
            <person name="Arai W."/>
            <person name="Tsubouchi T."/>
            <person name="Morono Y."/>
            <person name="Uchiyama I."/>
            <person name="Ito T."/>
            <person name="Fujiyama A."/>
            <person name="Inagaki F."/>
            <person name="Takami H."/>
        </authorList>
    </citation>
    <scope>NUCLEOTIDE SEQUENCE</scope>
    <source>
        <strain evidence="2">Expedition CK06-06</strain>
    </source>
</reference>
<gene>
    <name evidence="2" type="ORF">S01H1_51721</name>
</gene>
<sequence length="119" mass="13700">AWDYTGIDIQEGRNVDIVAVNPYLFPIDHNYYDVVISGQVLEHVRKPWIWIEELYRVLKIGGQICVIAPSQGEQHNTPDYWRLFPSGMKVLLESAGFKNITVKRNDNDPWKDTIGIATK</sequence>
<proteinExistence type="predicted"/>
<dbReference type="InterPro" id="IPR029063">
    <property type="entry name" value="SAM-dependent_MTases_sf"/>
</dbReference>
<evidence type="ECO:0000313" key="2">
    <source>
        <dbReference type="EMBL" id="GAG25426.1"/>
    </source>
</evidence>
<protein>
    <recommendedName>
        <fullName evidence="1">Methyltransferase type 11 domain-containing protein</fullName>
    </recommendedName>
</protein>
<dbReference type="EMBL" id="BARS01033392">
    <property type="protein sequence ID" value="GAG25426.1"/>
    <property type="molecule type" value="Genomic_DNA"/>
</dbReference>
<organism evidence="2">
    <name type="scientific">marine sediment metagenome</name>
    <dbReference type="NCBI Taxonomy" id="412755"/>
    <lineage>
        <taxon>unclassified sequences</taxon>
        <taxon>metagenomes</taxon>
        <taxon>ecological metagenomes</taxon>
    </lineage>
</organism>
<comment type="caution">
    <text evidence="2">The sequence shown here is derived from an EMBL/GenBank/DDBJ whole genome shotgun (WGS) entry which is preliminary data.</text>
</comment>
<dbReference type="Pfam" id="PF08241">
    <property type="entry name" value="Methyltransf_11"/>
    <property type="match status" value="1"/>
</dbReference>
<dbReference type="SUPFAM" id="SSF53335">
    <property type="entry name" value="S-adenosyl-L-methionine-dependent methyltransferases"/>
    <property type="match status" value="1"/>
</dbReference>
<evidence type="ECO:0000259" key="1">
    <source>
        <dbReference type="Pfam" id="PF08241"/>
    </source>
</evidence>
<dbReference type="Gene3D" id="3.40.50.150">
    <property type="entry name" value="Vaccinia Virus protein VP39"/>
    <property type="match status" value="1"/>
</dbReference>
<dbReference type="InterPro" id="IPR013216">
    <property type="entry name" value="Methyltransf_11"/>
</dbReference>
<feature type="non-terminal residue" evidence="2">
    <location>
        <position position="1"/>
    </location>
</feature>
<feature type="domain" description="Methyltransferase type 11" evidence="1">
    <location>
        <begin position="15"/>
        <end position="65"/>
    </location>
</feature>
<dbReference type="AlphaFoldDB" id="X0XKC5"/>